<dbReference type="PRINTS" id="PR00455">
    <property type="entry name" value="HTHTETR"/>
</dbReference>
<dbReference type="PROSITE" id="PS50977">
    <property type="entry name" value="HTH_TETR_2"/>
    <property type="match status" value="1"/>
</dbReference>
<dbReference type="GO" id="GO:0000976">
    <property type="term" value="F:transcription cis-regulatory region binding"/>
    <property type="evidence" value="ECO:0007669"/>
    <property type="project" value="TreeGrafter"/>
</dbReference>
<dbReference type="SUPFAM" id="SSF46689">
    <property type="entry name" value="Homeodomain-like"/>
    <property type="match status" value="1"/>
</dbReference>
<dbReference type="InterPro" id="IPR036271">
    <property type="entry name" value="Tet_transcr_reg_TetR-rel_C_sf"/>
</dbReference>
<evidence type="ECO:0000313" key="7">
    <source>
        <dbReference type="Proteomes" id="UP000565715"/>
    </source>
</evidence>
<name>A0A846XIE6_9NOCA</name>
<dbReference type="InterPro" id="IPR001647">
    <property type="entry name" value="HTH_TetR"/>
</dbReference>
<dbReference type="GO" id="GO:0003700">
    <property type="term" value="F:DNA-binding transcription factor activity"/>
    <property type="evidence" value="ECO:0007669"/>
    <property type="project" value="TreeGrafter"/>
</dbReference>
<keyword evidence="1" id="KW-0805">Transcription regulation</keyword>
<dbReference type="InterPro" id="IPR009057">
    <property type="entry name" value="Homeodomain-like_sf"/>
</dbReference>
<keyword evidence="2 4" id="KW-0238">DNA-binding</keyword>
<dbReference type="Pfam" id="PF21597">
    <property type="entry name" value="TetR_C_43"/>
    <property type="match status" value="1"/>
</dbReference>
<dbReference type="SUPFAM" id="SSF48498">
    <property type="entry name" value="Tetracyclin repressor-like, C-terminal domain"/>
    <property type="match status" value="1"/>
</dbReference>
<feature type="DNA-binding region" description="H-T-H motif" evidence="4">
    <location>
        <begin position="33"/>
        <end position="52"/>
    </location>
</feature>
<feature type="domain" description="HTH tetR-type" evidence="5">
    <location>
        <begin position="11"/>
        <end position="70"/>
    </location>
</feature>
<sequence length="190" mass="20719">MTRVGMRADAQRNYERMLSAAAETFAEEGPDASLNEIARRAKVGPGTLYRHFPNRQALLAAVLRERIEALGARAEELMSTTDPDNALREWLRAFLTHARADHGLGGAALTEPVDLGFDCHARIHEAAHAVVAHAQHAGSVRADVHARDVVQLIVGIALTTSRGSDSDRPEHLLGLVTDALYERRRDSTSS</sequence>
<comment type="caution">
    <text evidence="6">The sequence shown here is derived from an EMBL/GenBank/DDBJ whole genome shotgun (WGS) entry which is preliminary data.</text>
</comment>
<evidence type="ECO:0000256" key="2">
    <source>
        <dbReference type="ARBA" id="ARBA00023125"/>
    </source>
</evidence>
<dbReference type="InterPro" id="IPR050109">
    <property type="entry name" value="HTH-type_TetR-like_transc_reg"/>
</dbReference>
<dbReference type="Gene3D" id="1.10.357.10">
    <property type="entry name" value="Tetracycline Repressor, domain 2"/>
    <property type="match status" value="1"/>
</dbReference>
<evidence type="ECO:0000256" key="4">
    <source>
        <dbReference type="PROSITE-ProRule" id="PRU00335"/>
    </source>
</evidence>
<dbReference type="EMBL" id="JAAXOO010000004">
    <property type="protein sequence ID" value="NKY35125.1"/>
    <property type="molecule type" value="Genomic_DNA"/>
</dbReference>
<keyword evidence="7" id="KW-1185">Reference proteome</keyword>
<organism evidence="6 7">
    <name type="scientific">Nocardia speluncae</name>
    <dbReference type="NCBI Taxonomy" id="419477"/>
    <lineage>
        <taxon>Bacteria</taxon>
        <taxon>Bacillati</taxon>
        <taxon>Actinomycetota</taxon>
        <taxon>Actinomycetes</taxon>
        <taxon>Mycobacteriales</taxon>
        <taxon>Nocardiaceae</taxon>
        <taxon>Nocardia</taxon>
    </lineage>
</organism>
<dbReference type="AlphaFoldDB" id="A0A846XIE6"/>
<dbReference type="RefSeq" id="WP_068043862.1">
    <property type="nucleotide sequence ID" value="NZ_JAAXOO010000004.1"/>
</dbReference>
<evidence type="ECO:0000256" key="1">
    <source>
        <dbReference type="ARBA" id="ARBA00023015"/>
    </source>
</evidence>
<dbReference type="Pfam" id="PF00440">
    <property type="entry name" value="TetR_N"/>
    <property type="match status" value="1"/>
</dbReference>
<dbReference type="PANTHER" id="PTHR30055:SF234">
    <property type="entry name" value="HTH-TYPE TRANSCRIPTIONAL REGULATOR BETI"/>
    <property type="match status" value="1"/>
</dbReference>
<keyword evidence="3" id="KW-0804">Transcription</keyword>
<dbReference type="Proteomes" id="UP000565715">
    <property type="component" value="Unassembled WGS sequence"/>
</dbReference>
<gene>
    <name evidence="6" type="ORF">HGA13_18930</name>
</gene>
<evidence type="ECO:0000313" key="6">
    <source>
        <dbReference type="EMBL" id="NKY35125.1"/>
    </source>
</evidence>
<reference evidence="6 7" key="1">
    <citation type="submission" date="2020-04" db="EMBL/GenBank/DDBJ databases">
        <title>MicrobeNet Type strains.</title>
        <authorList>
            <person name="Nicholson A.C."/>
        </authorList>
    </citation>
    <scope>NUCLEOTIDE SEQUENCE [LARGE SCALE GENOMIC DNA]</scope>
    <source>
        <strain evidence="6 7">DSM 45078</strain>
    </source>
</reference>
<evidence type="ECO:0000259" key="5">
    <source>
        <dbReference type="PROSITE" id="PS50977"/>
    </source>
</evidence>
<accession>A0A846XIE6</accession>
<proteinExistence type="predicted"/>
<protein>
    <submittedName>
        <fullName evidence="6">TetR/AcrR family transcriptional regulator</fullName>
    </submittedName>
</protein>
<evidence type="ECO:0000256" key="3">
    <source>
        <dbReference type="ARBA" id="ARBA00023163"/>
    </source>
</evidence>
<dbReference type="InterPro" id="IPR049445">
    <property type="entry name" value="TetR_SbtR-like_C"/>
</dbReference>
<dbReference type="PANTHER" id="PTHR30055">
    <property type="entry name" value="HTH-TYPE TRANSCRIPTIONAL REGULATOR RUTR"/>
    <property type="match status" value="1"/>
</dbReference>